<dbReference type="AlphaFoldDB" id="F0JD46"/>
<dbReference type="STRING" id="641491.DND132_1329"/>
<evidence type="ECO:0000256" key="1">
    <source>
        <dbReference type="SAM" id="Phobius"/>
    </source>
</evidence>
<evidence type="ECO:0000313" key="2">
    <source>
        <dbReference type="EMBL" id="EGB14538.1"/>
    </source>
</evidence>
<name>F0JD46_9BACT</name>
<dbReference type="RefSeq" id="WP_014321966.1">
    <property type="nucleotide sequence ID" value="NC_016803.1"/>
</dbReference>
<keyword evidence="3" id="KW-1185">Reference proteome</keyword>
<evidence type="ECO:0000313" key="3">
    <source>
        <dbReference type="Proteomes" id="UP000007845"/>
    </source>
</evidence>
<feature type="transmembrane region" description="Helical" evidence="1">
    <location>
        <begin position="30"/>
        <end position="49"/>
    </location>
</feature>
<dbReference type="EMBL" id="CP003220">
    <property type="protein sequence ID" value="EGB14538.1"/>
    <property type="molecule type" value="Genomic_DNA"/>
</dbReference>
<dbReference type="HOGENOM" id="CLU_3098088_0_0_7"/>
<organism evidence="2 3">
    <name type="scientific">Pseudodesulfovibrio mercurii</name>
    <dbReference type="NCBI Taxonomy" id="641491"/>
    <lineage>
        <taxon>Bacteria</taxon>
        <taxon>Pseudomonadati</taxon>
        <taxon>Thermodesulfobacteriota</taxon>
        <taxon>Desulfovibrionia</taxon>
        <taxon>Desulfovibrionales</taxon>
        <taxon>Desulfovibrionaceae</taxon>
    </lineage>
</organism>
<reference evidence="2 3" key="1">
    <citation type="journal article" date="2011" name="J. Bacteriol.">
        <title>Genome sequence of the mercury-methylating strain Desulfovibrio desulfuricans ND132.</title>
        <authorList>
            <person name="Brown S.D."/>
            <person name="Gilmour C.C."/>
            <person name="Kucken A.M."/>
            <person name="Wall J.D."/>
            <person name="Elias D.A."/>
            <person name="Brandt C.C."/>
            <person name="Podar M."/>
            <person name="Chertkov O."/>
            <person name="Held B."/>
            <person name="Bruce D.C."/>
            <person name="Detter J.C."/>
            <person name="Tapia R."/>
            <person name="Han C.S."/>
            <person name="Goodwin L.A."/>
            <person name="Cheng J.F."/>
            <person name="Pitluck S."/>
            <person name="Woyke T."/>
            <person name="Mikhailova N."/>
            <person name="Ivanova N.N."/>
            <person name="Han J."/>
            <person name="Lucas S."/>
            <person name="Lapidus A.L."/>
            <person name="Land M.L."/>
            <person name="Hauser L.J."/>
            <person name="Palumbo A.V."/>
        </authorList>
    </citation>
    <scope>NUCLEOTIDE SEQUENCE [LARGE SCALE GENOMIC DNA]</scope>
    <source>
        <strain evidence="2 3">ND132</strain>
    </source>
</reference>
<dbReference type="Proteomes" id="UP000007845">
    <property type="component" value="Chromosome"/>
</dbReference>
<keyword evidence="1" id="KW-0812">Transmembrane</keyword>
<sequence length="51" mass="6061">MNMEETTDRKQAFVHKNGVTYFSKRTERRVLFLMTMAMLVWGIVEYAGILF</sequence>
<keyword evidence="1" id="KW-1133">Transmembrane helix</keyword>
<dbReference type="KEGG" id="ddn:DND132_1329"/>
<keyword evidence="1" id="KW-0472">Membrane</keyword>
<accession>F0JD46</accession>
<protein>
    <submittedName>
        <fullName evidence="2">Uncharacterized protein</fullName>
    </submittedName>
</protein>
<gene>
    <name evidence="2" type="ORF">DND132_1329</name>
</gene>
<proteinExistence type="predicted"/>